<dbReference type="AlphaFoldDB" id="A0A251X8T5"/>
<comment type="similarity">
    <text evidence="1">Belongs to the peptidase A31 family.</text>
</comment>
<dbReference type="InterPro" id="IPR004419">
    <property type="entry name" value="Pept_A31_hyd_express"/>
</dbReference>
<dbReference type="GO" id="GO:0008047">
    <property type="term" value="F:enzyme activator activity"/>
    <property type="evidence" value="ECO:0007669"/>
    <property type="project" value="InterPro"/>
</dbReference>
<keyword evidence="5" id="KW-0064">Aspartyl protease</keyword>
<dbReference type="GO" id="GO:0016485">
    <property type="term" value="P:protein processing"/>
    <property type="evidence" value="ECO:0007669"/>
    <property type="project" value="InterPro"/>
</dbReference>
<dbReference type="NCBIfam" id="TIGR00072">
    <property type="entry name" value="hydrog_prot"/>
    <property type="match status" value="1"/>
</dbReference>
<dbReference type="Proteomes" id="UP000194798">
    <property type="component" value="Unassembled WGS sequence"/>
</dbReference>
<evidence type="ECO:0000256" key="7">
    <source>
        <dbReference type="PIRSR" id="PIRSR604419-1"/>
    </source>
</evidence>
<reference evidence="8 9" key="1">
    <citation type="submission" date="2016-12" db="EMBL/GenBank/DDBJ databases">
        <title>Thioflexothrix psekupsii D3 genome sequencing and assembly.</title>
        <authorList>
            <person name="Fomenkov A."/>
            <person name="Vincze T."/>
            <person name="Grabovich M."/>
            <person name="Anton B.P."/>
            <person name="Dubinina G."/>
            <person name="Orlova M."/>
            <person name="Belousova E."/>
            <person name="Roberts R.J."/>
        </authorList>
    </citation>
    <scope>NUCLEOTIDE SEQUENCE [LARGE SCALE GENOMIC DNA]</scope>
    <source>
        <strain evidence="8">D3</strain>
    </source>
</reference>
<evidence type="ECO:0000256" key="6">
    <source>
        <dbReference type="ARBA" id="ARBA00022801"/>
    </source>
</evidence>
<evidence type="ECO:0000256" key="3">
    <source>
        <dbReference type="ARBA" id="ARBA00022670"/>
    </source>
</evidence>
<keyword evidence="2 7" id="KW-0533">Nickel</keyword>
<evidence type="ECO:0000256" key="1">
    <source>
        <dbReference type="ARBA" id="ARBA00006814"/>
    </source>
</evidence>
<keyword evidence="9" id="KW-1185">Reference proteome</keyword>
<comment type="caution">
    <text evidence="8">The sequence shown here is derived from an EMBL/GenBank/DDBJ whole genome shotgun (WGS) entry which is preliminary data.</text>
</comment>
<name>A0A251X8T5_9GAMM</name>
<dbReference type="InterPro" id="IPR000671">
    <property type="entry name" value="Peptidase_A31"/>
</dbReference>
<organism evidence="8 9">
    <name type="scientific">Thioflexithrix psekupsensis</name>
    <dbReference type="NCBI Taxonomy" id="1570016"/>
    <lineage>
        <taxon>Bacteria</taxon>
        <taxon>Pseudomonadati</taxon>
        <taxon>Pseudomonadota</taxon>
        <taxon>Gammaproteobacteria</taxon>
        <taxon>Thiotrichales</taxon>
        <taxon>Thioflexithrix</taxon>
    </lineage>
</organism>
<evidence type="ECO:0000256" key="2">
    <source>
        <dbReference type="ARBA" id="ARBA00022596"/>
    </source>
</evidence>
<dbReference type="NCBIfam" id="TIGR00140">
    <property type="entry name" value="hupD"/>
    <property type="match status" value="1"/>
</dbReference>
<dbReference type="Pfam" id="PF01750">
    <property type="entry name" value="HycI"/>
    <property type="match status" value="1"/>
</dbReference>
<feature type="binding site" evidence="7">
    <location>
        <position position="26"/>
    </location>
    <ligand>
        <name>Ni(2+)</name>
        <dbReference type="ChEBI" id="CHEBI:49786"/>
    </ligand>
</feature>
<dbReference type="CDD" id="cd06062">
    <property type="entry name" value="H2MP_MemB-H2up"/>
    <property type="match status" value="1"/>
</dbReference>
<keyword evidence="3" id="KW-0645">Protease</keyword>
<feature type="binding site" evidence="7">
    <location>
        <position position="103"/>
    </location>
    <ligand>
        <name>Ni(2+)</name>
        <dbReference type="ChEBI" id="CHEBI:49786"/>
    </ligand>
</feature>
<dbReference type="FunFam" id="3.40.50.1450:FF:000002">
    <property type="entry name" value="Hydrogenase 1 maturation protease"/>
    <property type="match status" value="1"/>
</dbReference>
<dbReference type="RefSeq" id="WP_086488124.1">
    <property type="nucleotide sequence ID" value="NZ_MSLT01000012.1"/>
</dbReference>
<sequence length="218" mass="24058">MNDQNSNFNQAHILILGIGNLLWADEGFGVRLVNLLHQRYVFPWHVTLMDGGTQGMYLLPHIQIASHLLILDAIDYGLDPGTLKIVKNADVPQFMGVKKMSLHQTGFQEVLAAAVLTGKCPQHLALIGIQPELLEDYGGSLTFTVKAQMDNAITACLHLLAEWGVIPEKRTLPLAESEGLTDPSLGLEAYETQRPDAEYACRWGDARVLNQIFPKTDA</sequence>
<dbReference type="GO" id="GO:0004190">
    <property type="term" value="F:aspartic-type endopeptidase activity"/>
    <property type="evidence" value="ECO:0007669"/>
    <property type="project" value="UniProtKB-KW"/>
</dbReference>
<keyword evidence="4 7" id="KW-0479">Metal-binding</keyword>
<protein>
    <submittedName>
        <fullName evidence="8">Hydrogenase expression/formation protein</fullName>
    </submittedName>
</protein>
<evidence type="ECO:0000313" key="8">
    <source>
        <dbReference type="EMBL" id="OUD14345.1"/>
    </source>
</evidence>
<dbReference type="Gene3D" id="3.40.50.1450">
    <property type="entry name" value="HybD-like"/>
    <property type="match status" value="1"/>
</dbReference>
<evidence type="ECO:0000313" key="9">
    <source>
        <dbReference type="Proteomes" id="UP000194798"/>
    </source>
</evidence>
<dbReference type="SUPFAM" id="SSF53163">
    <property type="entry name" value="HybD-like"/>
    <property type="match status" value="1"/>
</dbReference>
<dbReference type="PANTHER" id="PTHR30302:SF1">
    <property type="entry name" value="HYDROGENASE 2 MATURATION PROTEASE"/>
    <property type="match status" value="1"/>
</dbReference>
<keyword evidence="6" id="KW-0378">Hydrolase</keyword>
<dbReference type="PANTHER" id="PTHR30302">
    <property type="entry name" value="HYDROGENASE 1 MATURATION PROTEASE"/>
    <property type="match status" value="1"/>
</dbReference>
<dbReference type="OrthoDB" id="9792731at2"/>
<feature type="binding site" evidence="7">
    <location>
        <position position="72"/>
    </location>
    <ligand>
        <name>Ni(2+)</name>
        <dbReference type="ChEBI" id="CHEBI:49786"/>
    </ligand>
</feature>
<accession>A0A251X8T5</accession>
<dbReference type="InterPro" id="IPR023430">
    <property type="entry name" value="Pept_HybD-like_dom_sf"/>
</dbReference>
<proteinExistence type="inferred from homology"/>
<evidence type="ECO:0000256" key="4">
    <source>
        <dbReference type="ARBA" id="ARBA00022723"/>
    </source>
</evidence>
<evidence type="ECO:0000256" key="5">
    <source>
        <dbReference type="ARBA" id="ARBA00022750"/>
    </source>
</evidence>
<gene>
    <name evidence="8" type="ORF">TPSD3_08490</name>
</gene>
<dbReference type="EMBL" id="MSLT01000012">
    <property type="protein sequence ID" value="OUD14345.1"/>
    <property type="molecule type" value="Genomic_DNA"/>
</dbReference>
<dbReference type="GO" id="GO:0046872">
    <property type="term" value="F:metal ion binding"/>
    <property type="evidence" value="ECO:0007669"/>
    <property type="project" value="UniProtKB-KW"/>
</dbReference>
<dbReference type="PRINTS" id="PR00446">
    <property type="entry name" value="HYDRGNUPTAKE"/>
</dbReference>